<sequence>MTRFTDADVELIAKDTVFKGYFQIDRYRLRHRRFDGGWTQEIVREIFERGHASVVLLYDPERDRVAMIEQFRPGALAAGWYPWLVECVAGIIEEGETPEGVARRESAEEAGAEPTDMIEVGKYLVTAGGSSESCALFCARVDASTIDGLHGLAHEGEDIRVFTLPTDEAYEMTKDGRICNSMAVLAVQWLMLEKQTIRARWLD</sequence>
<dbReference type="EC" id="3.6.1.13" evidence="3"/>
<dbReference type="Proteomes" id="UP000680714">
    <property type="component" value="Unassembled WGS sequence"/>
</dbReference>
<dbReference type="Pfam" id="PF00293">
    <property type="entry name" value="NUDIX"/>
    <property type="match status" value="1"/>
</dbReference>
<dbReference type="RefSeq" id="WP_211548617.1">
    <property type="nucleotide sequence ID" value="NZ_JAGTUF010000008.1"/>
</dbReference>
<dbReference type="InterPro" id="IPR020084">
    <property type="entry name" value="NUDIX_hydrolase_CS"/>
</dbReference>
<evidence type="ECO:0000256" key="6">
    <source>
        <dbReference type="ARBA" id="ARBA00022801"/>
    </source>
</evidence>
<dbReference type="CDD" id="cd24155">
    <property type="entry name" value="NUDIX_ADPRase"/>
    <property type="match status" value="1"/>
</dbReference>
<evidence type="ECO:0000256" key="3">
    <source>
        <dbReference type="ARBA" id="ARBA00012453"/>
    </source>
</evidence>
<dbReference type="NCBIfam" id="TIGR00052">
    <property type="entry name" value="nudix-type nucleoside diphosphatase, YffH/AdpP family"/>
    <property type="match status" value="1"/>
</dbReference>
<comment type="similarity">
    <text evidence="2">Belongs to the Nudix hydrolase family. NudF subfamily.</text>
</comment>
<evidence type="ECO:0000256" key="1">
    <source>
        <dbReference type="ARBA" id="ARBA00001946"/>
    </source>
</evidence>
<evidence type="ECO:0000313" key="15">
    <source>
        <dbReference type="Proteomes" id="UP000680714"/>
    </source>
</evidence>
<keyword evidence="5" id="KW-0479">Metal-binding</keyword>
<evidence type="ECO:0000256" key="10">
    <source>
        <dbReference type="ARBA" id="ARBA00030308"/>
    </source>
</evidence>
<evidence type="ECO:0000256" key="12">
    <source>
        <dbReference type="ARBA" id="ARBA00049546"/>
    </source>
</evidence>
<dbReference type="PANTHER" id="PTHR11839">
    <property type="entry name" value="UDP/ADP-SUGAR PYROPHOSPHATASE"/>
    <property type="match status" value="1"/>
</dbReference>
<evidence type="ECO:0000256" key="9">
    <source>
        <dbReference type="ARBA" id="ARBA00030162"/>
    </source>
</evidence>
<gene>
    <name evidence="14" type="ORF">KEC16_10545</name>
</gene>
<evidence type="ECO:0000256" key="4">
    <source>
        <dbReference type="ARBA" id="ARBA00013297"/>
    </source>
</evidence>
<dbReference type="InterPro" id="IPR015797">
    <property type="entry name" value="NUDIX_hydrolase-like_dom_sf"/>
</dbReference>
<comment type="catalytic activity">
    <reaction evidence="12">
        <text>ADP-D-ribose + H2O = D-ribose 5-phosphate + AMP + 2 H(+)</text>
        <dbReference type="Rhea" id="RHEA:10412"/>
        <dbReference type="ChEBI" id="CHEBI:15377"/>
        <dbReference type="ChEBI" id="CHEBI:15378"/>
        <dbReference type="ChEBI" id="CHEBI:57967"/>
        <dbReference type="ChEBI" id="CHEBI:78346"/>
        <dbReference type="ChEBI" id="CHEBI:456215"/>
        <dbReference type="EC" id="3.6.1.13"/>
    </reaction>
</comment>
<evidence type="ECO:0000256" key="2">
    <source>
        <dbReference type="ARBA" id="ARBA00007482"/>
    </source>
</evidence>
<name>A0ABS5ICN2_9PROT</name>
<evidence type="ECO:0000313" key="14">
    <source>
        <dbReference type="EMBL" id="MBR9972150.1"/>
    </source>
</evidence>
<proteinExistence type="inferred from homology"/>
<evidence type="ECO:0000256" key="7">
    <source>
        <dbReference type="ARBA" id="ARBA00022842"/>
    </source>
</evidence>
<accession>A0ABS5ICN2</accession>
<reference evidence="14 15" key="1">
    <citation type="submission" date="2021-04" db="EMBL/GenBank/DDBJ databases">
        <title>Magnetospirillum sulfuroxidans sp. nov., a facultative chemolithoautotrophic sulfur-oxidizing alphaproteobacterium isolated from freshwater sediment and proposals for Paramagetospirillum gen. nov., and Magnetospirillaceae fam. nov.</title>
        <authorList>
            <person name="Koziaeva V."/>
            <person name="Geelhoed J.S."/>
            <person name="Sorokin D.Y."/>
            <person name="Grouzdev D.S."/>
        </authorList>
    </citation>
    <scope>NUCLEOTIDE SEQUENCE [LARGE SCALE GENOMIC DNA]</scope>
    <source>
        <strain evidence="14 15">J10</strain>
    </source>
</reference>
<organism evidence="14 15">
    <name type="scientific">Magnetospirillum sulfuroxidans</name>
    <dbReference type="NCBI Taxonomy" id="611300"/>
    <lineage>
        <taxon>Bacteria</taxon>
        <taxon>Pseudomonadati</taxon>
        <taxon>Pseudomonadota</taxon>
        <taxon>Alphaproteobacteria</taxon>
        <taxon>Rhodospirillales</taxon>
        <taxon>Rhodospirillaceae</taxon>
        <taxon>Magnetospirillum</taxon>
    </lineage>
</organism>
<dbReference type="PANTHER" id="PTHR11839:SF5">
    <property type="entry name" value="ADP-RIBOSE PYROPHOSPHATASE"/>
    <property type="match status" value="1"/>
</dbReference>
<dbReference type="SUPFAM" id="SSF55811">
    <property type="entry name" value="Nudix"/>
    <property type="match status" value="1"/>
</dbReference>
<dbReference type="InterPro" id="IPR000086">
    <property type="entry name" value="NUDIX_hydrolase_dom"/>
</dbReference>
<comment type="cofactor">
    <cofactor evidence="1">
        <name>Mg(2+)</name>
        <dbReference type="ChEBI" id="CHEBI:18420"/>
    </cofactor>
</comment>
<feature type="domain" description="Nudix hydrolase" evidence="13">
    <location>
        <begin position="48"/>
        <end position="186"/>
    </location>
</feature>
<evidence type="ECO:0000256" key="8">
    <source>
        <dbReference type="ARBA" id="ARBA00025164"/>
    </source>
</evidence>
<evidence type="ECO:0000256" key="5">
    <source>
        <dbReference type="ARBA" id="ARBA00022723"/>
    </source>
</evidence>
<evidence type="ECO:0000256" key="11">
    <source>
        <dbReference type="ARBA" id="ARBA00033056"/>
    </source>
</evidence>
<comment type="function">
    <text evidence="8">Acts on ADP-mannose and ADP-glucose as well as ADP-ribose. Prevents glycogen biosynthesis. The reaction catalyzed by this enzyme is a limiting step of the gluconeogenic process.</text>
</comment>
<dbReference type="PROSITE" id="PS51462">
    <property type="entry name" value="NUDIX"/>
    <property type="match status" value="1"/>
</dbReference>
<dbReference type="InterPro" id="IPR004385">
    <property type="entry name" value="NDP_pyrophosphatase"/>
</dbReference>
<dbReference type="PROSITE" id="PS00893">
    <property type="entry name" value="NUDIX_BOX"/>
    <property type="match status" value="1"/>
</dbReference>
<comment type="caution">
    <text evidence="14">The sequence shown here is derived from an EMBL/GenBank/DDBJ whole genome shotgun (WGS) entry which is preliminary data.</text>
</comment>
<keyword evidence="7" id="KW-0460">Magnesium</keyword>
<evidence type="ECO:0000259" key="13">
    <source>
        <dbReference type="PROSITE" id="PS51462"/>
    </source>
</evidence>
<protein>
    <recommendedName>
        <fullName evidence="4">ADP-ribose pyrophosphatase</fullName>
        <ecNumber evidence="3">3.6.1.13</ecNumber>
    </recommendedName>
    <alternativeName>
        <fullName evidence="9">ADP-ribose diphosphatase</fullName>
    </alternativeName>
    <alternativeName>
        <fullName evidence="11">ADP-ribose phosphohydrolase</fullName>
    </alternativeName>
    <alternativeName>
        <fullName evidence="10">Adenosine diphosphoribose pyrophosphatase</fullName>
    </alternativeName>
</protein>
<dbReference type="EMBL" id="JAGTUF010000008">
    <property type="protein sequence ID" value="MBR9972150.1"/>
    <property type="molecule type" value="Genomic_DNA"/>
</dbReference>
<keyword evidence="6" id="KW-0378">Hydrolase</keyword>
<dbReference type="Gene3D" id="3.90.79.10">
    <property type="entry name" value="Nucleoside Triphosphate Pyrophosphohydrolase"/>
    <property type="match status" value="1"/>
</dbReference>
<keyword evidence="15" id="KW-1185">Reference proteome</keyword>